<reference evidence="1" key="1">
    <citation type="submission" date="2022-07" db="EMBL/GenBank/DDBJ databases">
        <title>Complete genome of Vibrio japonicus strain JCM 31412T and phylogenomic assessment of the Nereis clade of the genus Vibrio.</title>
        <authorList>
            <person name="Shlafstein M.D."/>
            <person name="Emsley S.A."/>
            <person name="Ushijima B."/>
            <person name="Videau P."/>
            <person name="Saw J.H."/>
        </authorList>
    </citation>
    <scope>NUCLEOTIDE SEQUENCE</scope>
    <source>
        <strain evidence="1">JCM 31412</strain>
    </source>
</reference>
<dbReference type="Proteomes" id="UP001058602">
    <property type="component" value="Chromosome 2"/>
</dbReference>
<gene>
    <name evidence="1" type="ORF">NP165_17315</name>
</gene>
<dbReference type="EMBL" id="CP102097">
    <property type="protein sequence ID" value="UUM32058.1"/>
    <property type="molecule type" value="Genomic_DNA"/>
</dbReference>
<accession>A0ABY5LMP0</accession>
<evidence type="ECO:0000313" key="2">
    <source>
        <dbReference type="Proteomes" id="UP001058602"/>
    </source>
</evidence>
<evidence type="ECO:0000313" key="1">
    <source>
        <dbReference type="EMBL" id="UUM32058.1"/>
    </source>
</evidence>
<protein>
    <submittedName>
        <fullName evidence="1">Uncharacterized protein</fullName>
    </submittedName>
</protein>
<organism evidence="1 2">
    <name type="scientific">Vibrio japonicus</name>
    <dbReference type="NCBI Taxonomy" id="1824638"/>
    <lineage>
        <taxon>Bacteria</taxon>
        <taxon>Pseudomonadati</taxon>
        <taxon>Pseudomonadota</taxon>
        <taxon>Gammaproteobacteria</taxon>
        <taxon>Vibrionales</taxon>
        <taxon>Vibrionaceae</taxon>
        <taxon>Vibrio</taxon>
    </lineage>
</organism>
<dbReference type="RefSeq" id="WP_257085778.1">
    <property type="nucleotide sequence ID" value="NZ_CP102097.1"/>
</dbReference>
<keyword evidence="2" id="KW-1185">Reference proteome</keyword>
<name>A0ABY5LMP0_9VIBR</name>
<proteinExistence type="predicted"/>
<sequence length="58" mass="6594">MSDKEREQIRSIDQAHQFELIEVFPEAIDQLDNVLPPKHLSMASKLTKALHKLALVLG</sequence>